<keyword evidence="3 5" id="KW-0479">Metal-binding</keyword>
<accession>W6M8K7</accession>
<organism evidence="6 7">
    <name type="scientific">Candidatus Competibacter denitrificans Run_A_D11</name>
    <dbReference type="NCBI Taxonomy" id="1400863"/>
    <lineage>
        <taxon>Bacteria</taxon>
        <taxon>Pseudomonadati</taxon>
        <taxon>Pseudomonadota</taxon>
        <taxon>Gammaproteobacteria</taxon>
        <taxon>Candidatus Competibacteraceae</taxon>
        <taxon>Candidatus Competibacter</taxon>
    </lineage>
</organism>
<dbReference type="AlphaFoldDB" id="W6M8K7"/>
<feature type="binding site" evidence="5">
    <location>
        <position position="92"/>
    </location>
    <ligand>
        <name>Zn(2+)</name>
        <dbReference type="ChEBI" id="CHEBI:29105"/>
    </ligand>
</feature>
<protein>
    <recommendedName>
        <fullName evidence="5">Hydrogenase maturation factor HypA</fullName>
    </recommendedName>
</protein>
<evidence type="ECO:0000256" key="3">
    <source>
        <dbReference type="ARBA" id="ARBA00022723"/>
    </source>
</evidence>
<dbReference type="NCBIfam" id="TIGR00100">
    <property type="entry name" value="hypA"/>
    <property type="match status" value="1"/>
</dbReference>
<feature type="binding site" evidence="5">
    <location>
        <position position="76"/>
    </location>
    <ligand>
        <name>Zn(2+)</name>
        <dbReference type="ChEBI" id="CHEBI:29105"/>
    </ligand>
</feature>
<reference evidence="6" key="1">
    <citation type="submission" date="2013-07" db="EMBL/GenBank/DDBJ databases">
        <authorList>
            <person name="McIlroy S."/>
        </authorList>
    </citation>
    <scope>NUCLEOTIDE SEQUENCE [LARGE SCALE GENOMIC DNA]</scope>
    <source>
        <strain evidence="6">Run_A_D11</strain>
    </source>
</reference>
<comment type="function">
    <text evidence="5">Involved in the maturation of [NiFe] hydrogenases. Required for nickel insertion into the metal center of the hydrogenase.</text>
</comment>
<feature type="binding site" evidence="5">
    <location>
        <position position="73"/>
    </location>
    <ligand>
        <name>Zn(2+)</name>
        <dbReference type="ChEBI" id="CHEBI:29105"/>
    </ligand>
</feature>
<comment type="similarity">
    <text evidence="1 5">Belongs to the HypA/HybF family.</text>
</comment>
<dbReference type="GO" id="GO:0051604">
    <property type="term" value="P:protein maturation"/>
    <property type="evidence" value="ECO:0007669"/>
    <property type="project" value="InterPro"/>
</dbReference>
<keyword evidence="2 5" id="KW-0533">Nickel</keyword>
<dbReference type="Pfam" id="PF01155">
    <property type="entry name" value="HypA"/>
    <property type="match status" value="1"/>
</dbReference>
<evidence type="ECO:0000313" key="6">
    <source>
        <dbReference type="EMBL" id="CDI03917.1"/>
    </source>
</evidence>
<dbReference type="GO" id="GO:0008270">
    <property type="term" value="F:zinc ion binding"/>
    <property type="evidence" value="ECO:0007669"/>
    <property type="project" value="UniProtKB-UniRule"/>
</dbReference>
<evidence type="ECO:0000256" key="4">
    <source>
        <dbReference type="ARBA" id="ARBA00022833"/>
    </source>
</evidence>
<dbReference type="Proteomes" id="UP000035760">
    <property type="component" value="Unassembled WGS sequence"/>
</dbReference>
<evidence type="ECO:0000256" key="2">
    <source>
        <dbReference type="ARBA" id="ARBA00022596"/>
    </source>
</evidence>
<dbReference type="GO" id="GO:0016530">
    <property type="term" value="F:metallochaperone activity"/>
    <property type="evidence" value="ECO:0007669"/>
    <property type="project" value="UniProtKB-ARBA"/>
</dbReference>
<sequence>MHEFSLGESIIETITSQARQQGFHHIRRVWLEIGALANVELEALRFAFEAVRENTVAAQAELEIITLPGRAWCLDCAQSVEINQLFDPCPRCGGYQWRLTGGNELRIKEMEVD</sequence>
<dbReference type="OrthoDB" id="288014at2"/>
<dbReference type="NCBIfam" id="NF009046">
    <property type="entry name" value="PRK12380.1"/>
    <property type="match status" value="1"/>
</dbReference>
<keyword evidence="4 5" id="KW-0862">Zinc</keyword>
<feature type="binding site" evidence="5">
    <location>
        <position position="2"/>
    </location>
    <ligand>
        <name>Ni(2+)</name>
        <dbReference type="ChEBI" id="CHEBI:49786"/>
    </ligand>
</feature>
<dbReference type="InterPro" id="IPR000688">
    <property type="entry name" value="HypA/HybF"/>
</dbReference>
<dbReference type="InterPro" id="IPR020538">
    <property type="entry name" value="Hydgase_Ni_incorp_HypA/HybF_CS"/>
</dbReference>
<evidence type="ECO:0000256" key="1">
    <source>
        <dbReference type="ARBA" id="ARBA00010748"/>
    </source>
</evidence>
<evidence type="ECO:0000313" key="7">
    <source>
        <dbReference type="Proteomes" id="UP000035760"/>
    </source>
</evidence>
<dbReference type="Gene3D" id="3.30.2320.80">
    <property type="match status" value="1"/>
</dbReference>
<dbReference type="FunFam" id="3.30.2320.80:FF:000001">
    <property type="entry name" value="Hydrogenase maturation factor HypA"/>
    <property type="match status" value="1"/>
</dbReference>
<dbReference type="PANTHER" id="PTHR34535:SF3">
    <property type="entry name" value="HYDROGENASE MATURATION FACTOR HYPA"/>
    <property type="match status" value="1"/>
</dbReference>
<dbReference type="GO" id="GO:0016151">
    <property type="term" value="F:nickel cation binding"/>
    <property type="evidence" value="ECO:0007669"/>
    <property type="project" value="UniProtKB-UniRule"/>
</dbReference>
<gene>
    <name evidence="5 6" type="primary">hypA</name>
    <name evidence="6" type="ORF">BN873_720011</name>
</gene>
<dbReference type="RefSeq" id="WP_048675309.1">
    <property type="nucleotide sequence ID" value="NZ_CBTJ020000083.1"/>
</dbReference>
<proteinExistence type="inferred from homology"/>
<dbReference type="HAMAP" id="MF_00213">
    <property type="entry name" value="HypA_HybF"/>
    <property type="match status" value="1"/>
</dbReference>
<name>W6M8K7_9GAMM</name>
<evidence type="ECO:0000256" key="5">
    <source>
        <dbReference type="HAMAP-Rule" id="MF_00213"/>
    </source>
</evidence>
<dbReference type="EMBL" id="CBTJ020000083">
    <property type="protein sequence ID" value="CDI03917.1"/>
    <property type="molecule type" value="Genomic_DNA"/>
</dbReference>
<dbReference type="PROSITE" id="PS01249">
    <property type="entry name" value="HYPA"/>
    <property type="match status" value="1"/>
</dbReference>
<reference evidence="6" key="2">
    <citation type="submission" date="2014-03" db="EMBL/GenBank/DDBJ databases">
        <title>Candidatus Competibacter-lineage genomes retrieved from metagenomes reveal functional metabolic diversity.</title>
        <authorList>
            <person name="McIlroy S.J."/>
            <person name="Albertsen M."/>
            <person name="Andresen E.K."/>
            <person name="Saunders A.M."/>
            <person name="Kristiansen R."/>
            <person name="Stokholm-Bjerregaard M."/>
            <person name="Nielsen K.L."/>
            <person name="Nielsen P.H."/>
        </authorList>
    </citation>
    <scope>NUCLEOTIDE SEQUENCE</scope>
    <source>
        <strain evidence="6">Run_A_D11</strain>
    </source>
</reference>
<dbReference type="PANTHER" id="PTHR34535">
    <property type="entry name" value="HYDROGENASE MATURATION FACTOR HYPA"/>
    <property type="match status" value="1"/>
</dbReference>
<dbReference type="STRING" id="1400863.BN873_720011"/>
<feature type="binding site" evidence="5">
    <location>
        <position position="89"/>
    </location>
    <ligand>
        <name>Zn(2+)</name>
        <dbReference type="ChEBI" id="CHEBI:29105"/>
    </ligand>
</feature>
<dbReference type="PIRSF" id="PIRSF004761">
    <property type="entry name" value="Hydrgn_mat_HypA"/>
    <property type="match status" value="1"/>
</dbReference>
<comment type="caution">
    <text evidence="6">The sequence shown here is derived from an EMBL/GenBank/DDBJ whole genome shotgun (WGS) entry which is preliminary data.</text>
</comment>
<keyword evidence="7" id="KW-1185">Reference proteome</keyword>